<feature type="transmembrane region" description="Helical" evidence="7">
    <location>
        <begin position="181"/>
        <end position="198"/>
    </location>
</feature>
<dbReference type="PANTHER" id="PTHR30477">
    <property type="entry name" value="ABC-TRANSPORTER METAL-BINDING PROTEIN"/>
    <property type="match status" value="1"/>
</dbReference>
<dbReference type="GO" id="GO:0010043">
    <property type="term" value="P:response to zinc ion"/>
    <property type="evidence" value="ECO:0007669"/>
    <property type="project" value="TreeGrafter"/>
</dbReference>
<dbReference type="EMBL" id="CYYU01000001">
    <property type="protein sequence ID" value="CUN38324.1"/>
    <property type="molecule type" value="Genomic_DNA"/>
</dbReference>
<proteinExistence type="inferred from homology"/>
<feature type="transmembrane region" description="Helical" evidence="7">
    <location>
        <begin position="204"/>
        <end position="221"/>
    </location>
</feature>
<sequence length="281" mass="30049">MMDTIYSLMDAVLPFAWLGSNFMKNAFLAVLLVTPLFGLISTMVVSNRMAFFSDSLGHGAFTGIAIGVLLGSVSPLLSLVVFSVVFALFITYIKNKSTASTDTIIGVFSATAIALGLMIMSHGGGFNKFSSFLIGDILSITPDDLSALAVVFVLGLIAWGLLFNQLLVLSINSSFARSRGIPAFWIESAFASLLAVVVSISIQWVGILIINAMLVLPAAGARNIANNVKQYHLFSVLIAMFSGFLGLMLAYYFDMAAGATIVVISSVLFFLTLLLKPYFSC</sequence>
<organism evidence="8 9">
    <name type="scientific">Mitsuokella jalaludinii</name>
    <dbReference type="NCBI Taxonomy" id="187979"/>
    <lineage>
        <taxon>Bacteria</taxon>
        <taxon>Bacillati</taxon>
        <taxon>Bacillota</taxon>
        <taxon>Negativicutes</taxon>
        <taxon>Selenomonadales</taxon>
        <taxon>Selenomonadaceae</taxon>
        <taxon>Mitsuokella</taxon>
    </lineage>
</organism>
<keyword evidence="5 7" id="KW-0472">Membrane</keyword>
<evidence type="ECO:0000256" key="5">
    <source>
        <dbReference type="ARBA" id="ARBA00023136"/>
    </source>
</evidence>
<dbReference type="InterPro" id="IPR037294">
    <property type="entry name" value="ABC_BtuC-like"/>
</dbReference>
<evidence type="ECO:0000256" key="2">
    <source>
        <dbReference type="ARBA" id="ARBA00008034"/>
    </source>
</evidence>
<evidence type="ECO:0000256" key="7">
    <source>
        <dbReference type="SAM" id="Phobius"/>
    </source>
</evidence>
<dbReference type="InterPro" id="IPR001626">
    <property type="entry name" value="ABC_TroCD"/>
</dbReference>
<keyword evidence="6" id="KW-0813">Transport</keyword>
<evidence type="ECO:0000256" key="4">
    <source>
        <dbReference type="ARBA" id="ARBA00022989"/>
    </source>
</evidence>
<protein>
    <submittedName>
        <fullName evidence="8">High-affinity zinc uptake system membrane protein znuB</fullName>
    </submittedName>
</protein>
<dbReference type="Gene3D" id="1.10.3470.10">
    <property type="entry name" value="ABC transporter involved in vitamin B12 uptake, BtuC"/>
    <property type="match status" value="1"/>
</dbReference>
<evidence type="ECO:0000256" key="3">
    <source>
        <dbReference type="ARBA" id="ARBA00022692"/>
    </source>
</evidence>
<evidence type="ECO:0000313" key="9">
    <source>
        <dbReference type="Proteomes" id="UP000095546"/>
    </source>
</evidence>
<dbReference type="Pfam" id="PF00950">
    <property type="entry name" value="ABC-3"/>
    <property type="match status" value="1"/>
</dbReference>
<dbReference type="eggNOG" id="COG1108">
    <property type="taxonomic scope" value="Bacteria"/>
</dbReference>
<gene>
    <name evidence="8" type="primary">znuB</name>
    <name evidence="8" type="ORF">ERS852385_00239</name>
</gene>
<evidence type="ECO:0000256" key="6">
    <source>
        <dbReference type="RuleBase" id="RU003943"/>
    </source>
</evidence>
<name>A0A173WG12_9FIRM</name>
<keyword evidence="3 6" id="KW-0812">Transmembrane</keyword>
<feature type="transmembrane region" description="Helical" evidence="7">
    <location>
        <begin position="104"/>
        <end position="125"/>
    </location>
</feature>
<dbReference type="GO" id="GO:0055085">
    <property type="term" value="P:transmembrane transport"/>
    <property type="evidence" value="ECO:0007669"/>
    <property type="project" value="InterPro"/>
</dbReference>
<feature type="transmembrane region" description="Helical" evidence="7">
    <location>
        <begin position="233"/>
        <end position="253"/>
    </location>
</feature>
<dbReference type="Proteomes" id="UP000095546">
    <property type="component" value="Unassembled WGS sequence"/>
</dbReference>
<comment type="similarity">
    <text evidence="2 6">Belongs to the ABC-3 integral membrane protein family.</text>
</comment>
<dbReference type="STRING" id="187979.ERS852385_00239"/>
<comment type="subcellular location">
    <subcellularLocation>
        <location evidence="6">Cell membrane</location>
        <topology evidence="6">Multi-pass membrane protein</topology>
    </subcellularLocation>
    <subcellularLocation>
        <location evidence="1">Membrane</location>
        <topology evidence="1">Multi-pass membrane protein</topology>
    </subcellularLocation>
</comment>
<feature type="transmembrane region" description="Helical" evidence="7">
    <location>
        <begin position="259"/>
        <end position="279"/>
    </location>
</feature>
<feature type="transmembrane region" description="Helical" evidence="7">
    <location>
        <begin position="145"/>
        <end position="169"/>
    </location>
</feature>
<dbReference type="SUPFAM" id="SSF81345">
    <property type="entry name" value="ABC transporter involved in vitamin B12 uptake, BtuC"/>
    <property type="match status" value="1"/>
</dbReference>
<feature type="transmembrane region" description="Helical" evidence="7">
    <location>
        <begin position="26"/>
        <end position="44"/>
    </location>
</feature>
<reference evidence="8 9" key="1">
    <citation type="submission" date="2015-09" db="EMBL/GenBank/DDBJ databases">
        <authorList>
            <consortium name="Pathogen Informatics"/>
        </authorList>
    </citation>
    <scope>NUCLEOTIDE SEQUENCE [LARGE SCALE GENOMIC DNA]</scope>
    <source>
        <strain evidence="8 9">2789STDY5608828</strain>
    </source>
</reference>
<accession>A0A173WG12</accession>
<dbReference type="AlphaFoldDB" id="A0A173WG12"/>
<evidence type="ECO:0000256" key="1">
    <source>
        <dbReference type="ARBA" id="ARBA00004141"/>
    </source>
</evidence>
<dbReference type="PANTHER" id="PTHR30477:SF18">
    <property type="entry name" value="METAL TRANSPORT SYSTEM MEMBRANE PROTEIN CT_417-RELATED"/>
    <property type="match status" value="1"/>
</dbReference>
<keyword evidence="9" id="KW-1185">Reference proteome</keyword>
<keyword evidence="4 7" id="KW-1133">Transmembrane helix</keyword>
<feature type="transmembrane region" description="Helical" evidence="7">
    <location>
        <begin position="64"/>
        <end position="92"/>
    </location>
</feature>
<evidence type="ECO:0000313" key="8">
    <source>
        <dbReference type="EMBL" id="CUN38324.1"/>
    </source>
</evidence>
<dbReference type="GO" id="GO:0043190">
    <property type="term" value="C:ATP-binding cassette (ABC) transporter complex"/>
    <property type="evidence" value="ECO:0007669"/>
    <property type="project" value="InterPro"/>
</dbReference>